<dbReference type="SUPFAM" id="SSF54427">
    <property type="entry name" value="NTF2-like"/>
    <property type="match status" value="1"/>
</dbReference>
<dbReference type="RefSeq" id="WP_272775488.1">
    <property type="nucleotide sequence ID" value="NZ_JAQQLI010000003.1"/>
</dbReference>
<comment type="caution">
    <text evidence="2">The sequence shown here is derived from an EMBL/GenBank/DDBJ whole genome shotgun (WGS) entry which is preliminary data.</text>
</comment>
<keyword evidence="3" id="KW-1185">Reference proteome</keyword>
<protein>
    <submittedName>
        <fullName evidence="2">Nuclear transport factor 2 family protein</fullName>
    </submittedName>
</protein>
<name>A0ABT5J4S0_RHOTP</name>
<evidence type="ECO:0000313" key="2">
    <source>
        <dbReference type="EMBL" id="MDC7784636.1"/>
    </source>
</evidence>
<dbReference type="InterPro" id="IPR032710">
    <property type="entry name" value="NTF2-like_dom_sf"/>
</dbReference>
<reference evidence="2" key="1">
    <citation type="journal article" date="2023" name="Microbiol Resour">
        <title>Genome Sequences of Rhodoplanes serenus and Two Thermotolerant Strains, Rhodoplanes tepidamans and 'Rhodoplanes cryptolactis,' Further Refine the Genus.</title>
        <authorList>
            <person name="Rayyan A.A."/>
            <person name="Kyndt J.A."/>
        </authorList>
    </citation>
    <scope>NUCLEOTIDE SEQUENCE</scope>
    <source>
        <strain evidence="2">DSM 9987</strain>
    </source>
</reference>
<accession>A0ABT5J4S0</accession>
<dbReference type="Pfam" id="PF12680">
    <property type="entry name" value="SnoaL_2"/>
    <property type="match status" value="1"/>
</dbReference>
<gene>
    <name evidence="2" type="ORF">PQJ73_02970</name>
</gene>
<feature type="domain" description="SnoaL-like" evidence="1">
    <location>
        <begin position="9"/>
        <end position="102"/>
    </location>
</feature>
<evidence type="ECO:0000259" key="1">
    <source>
        <dbReference type="Pfam" id="PF12680"/>
    </source>
</evidence>
<evidence type="ECO:0000313" key="3">
    <source>
        <dbReference type="Proteomes" id="UP001165652"/>
    </source>
</evidence>
<organism evidence="2 3">
    <name type="scientific">Rhodoplanes tepidamans</name>
    <name type="common">Rhodoplanes cryptolactis</name>
    <dbReference type="NCBI Taxonomy" id="200616"/>
    <lineage>
        <taxon>Bacteria</taxon>
        <taxon>Pseudomonadati</taxon>
        <taxon>Pseudomonadota</taxon>
        <taxon>Alphaproteobacteria</taxon>
        <taxon>Hyphomicrobiales</taxon>
        <taxon>Nitrobacteraceae</taxon>
        <taxon>Rhodoplanes</taxon>
    </lineage>
</organism>
<dbReference type="Gene3D" id="3.10.450.50">
    <property type="match status" value="1"/>
</dbReference>
<proteinExistence type="predicted"/>
<dbReference type="InterPro" id="IPR037401">
    <property type="entry name" value="SnoaL-like"/>
</dbReference>
<dbReference type="EMBL" id="JAQQLI010000003">
    <property type="protein sequence ID" value="MDC7784636.1"/>
    <property type="molecule type" value="Genomic_DNA"/>
</dbReference>
<sequence length="107" mass="11373">MKLPAPLQTYFDADKAAGTAAPTSAFAPHAVVRDEGRTHVGPDAIAAWWRAAKAQYGHTAEPCEIRQERGLTIVRASVTGRFPGSPALLTFAFRLEDGKIAALEIGA</sequence>
<reference evidence="2" key="2">
    <citation type="submission" date="2023-02" db="EMBL/GenBank/DDBJ databases">
        <authorList>
            <person name="Rayyan A."/>
            <person name="Meyer T."/>
            <person name="Kyndt J.A."/>
        </authorList>
    </citation>
    <scope>NUCLEOTIDE SEQUENCE</scope>
    <source>
        <strain evidence="2">DSM 9987</strain>
    </source>
</reference>
<dbReference type="Proteomes" id="UP001165652">
    <property type="component" value="Unassembled WGS sequence"/>
</dbReference>